<accession>A0A914R8Y1</accession>
<name>A0A914R8Y1_PAREQ</name>
<dbReference type="Pfam" id="PF02171">
    <property type="entry name" value="Piwi"/>
    <property type="match status" value="1"/>
</dbReference>
<dbReference type="Proteomes" id="UP000887564">
    <property type="component" value="Unplaced"/>
</dbReference>
<dbReference type="Gene3D" id="3.40.50.2300">
    <property type="match status" value="1"/>
</dbReference>
<proteinExistence type="predicted"/>
<keyword evidence="2" id="KW-1185">Reference proteome</keyword>
<dbReference type="InterPro" id="IPR012337">
    <property type="entry name" value="RNaseH-like_sf"/>
</dbReference>
<organism evidence="2 3">
    <name type="scientific">Parascaris equorum</name>
    <name type="common">Equine roundworm</name>
    <dbReference type="NCBI Taxonomy" id="6256"/>
    <lineage>
        <taxon>Eukaryota</taxon>
        <taxon>Metazoa</taxon>
        <taxon>Ecdysozoa</taxon>
        <taxon>Nematoda</taxon>
        <taxon>Chromadorea</taxon>
        <taxon>Rhabditida</taxon>
        <taxon>Spirurina</taxon>
        <taxon>Ascaridomorpha</taxon>
        <taxon>Ascaridoidea</taxon>
        <taxon>Ascarididae</taxon>
        <taxon>Parascaris</taxon>
    </lineage>
</organism>
<dbReference type="AlphaFoldDB" id="A0A914R8Y1"/>
<dbReference type="GO" id="GO:0003676">
    <property type="term" value="F:nucleic acid binding"/>
    <property type="evidence" value="ECO:0007669"/>
    <property type="project" value="InterPro"/>
</dbReference>
<evidence type="ECO:0000313" key="2">
    <source>
        <dbReference type="Proteomes" id="UP000887564"/>
    </source>
</evidence>
<dbReference type="SUPFAM" id="SSF53098">
    <property type="entry name" value="Ribonuclease H-like"/>
    <property type="match status" value="1"/>
</dbReference>
<feature type="domain" description="Piwi" evidence="1">
    <location>
        <begin position="23"/>
        <end position="93"/>
    </location>
</feature>
<dbReference type="InterPro" id="IPR003165">
    <property type="entry name" value="Piwi"/>
</dbReference>
<sequence length="98" mass="10868">MPIINAFKKNVALTDVEDVRPMLIFVVPKEDSRIYGLLSGIKVACDREAGIASQVISTKTFRRMAGRAENNAVAHNIFLKINVKLGGVNNRVLQRCLE</sequence>
<protein>
    <submittedName>
        <fullName evidence="3">Piwi domain-containing protein</fullName>
    </submittedName>
</protein>
<evidence type="ECO:0000259" key="1">
    <source>
        <dbReference type="Pfam" id="PF02171"/>
    </source>
</evidence>
<reference evidence="3" key="1">
    <citation type="submission" date="2022-11" db="UniProtKB">
        <authorList>
            <consortium name="WormBaseParasite"/>
        </authorList>
    </citation>
    <scope>IDENTIFICATION</scope>
</reference>
<dbReference type="WBParaSite" id="PEQ_0000311501-mRNA-1">
    <property type="protein sequence ID" value="PEQ_0000311501-mRNA-1"/>
    <property type="gene ID" value="PEQ_0000311501"/>
</dbReference>
<evidence type="ECO:0000313" key="3">
    <source>
        <dbReference type="WBParaSite" id="PEQ_0000311501-mRNA-1"/>
    </source>
</evidence>